<evidence type="ECO:0000313" key="2">
    <source>
        <dbReference type="Proteomes" id="UP001266099"/>
    </source>
</evidence>
<dbReference type="RefSeq" id="WP_309954777.1">
    <property type="nucleotide sequence ID" value="NZ_JAVDUJ010000001.1"/>
</dbReference>
<accession>A0ABU1T0A1</accession>
<proteinExistence type="predicted"/>
<sequence length="248" mass="27922">MRKIISHGITYIFNVNQELPLSPASNSAPWQKLNSIWGKHQTGKLNISRTSAKYHNNPPSIHNEYPLAYAHDLAALNHYRAYPEYYFELPEKHFAAYAAISSPALRALAIQPFISREDVLIQASALWLHTGYTNANMLRKVDVAATNRHQKKNTIRRIIPNNHLTRIADVKVTSLERTAIDLLLSDLELGICAIPKLIRCGTNIAKIHSFSENMHGKQGIGKVRSVLTQLREVRSLKQLENLSSTSLA</sequence>
<name>A0ABU1T0A1_9ACTO</name>
<organism evidence="1 2">
    <name type="scientific">Arcanobacterium hippocoleae</name>
    <dbReference type="NCBI Taxonomy" id="149017"/>
    <lineage>
        <taxon>Bacteria</taxon>
        <taxon>Bacillati</taxon>
        <taxon>Actinomycetota</taxon>
        <taxon>Actinomycetes</taxon>
        <taxon>Actinomycetales</taxon>
        <taxon>Actinomycetaceae</taxon>
        <taxon>Arcanobacterium</taxon>
    </lineage>
</organism>
<protein>
    <submittedName>
        <fullName evidence="1">Uncharacterized protein</fullName>
    </submittedName>
</protein>
<comment type="caution">
    <text evidence="1">The sequence shown here is derived from an EMBL/GenBank/DDBJ whole genome shotgun (WGS) entry which is preliminary data.</text>
</comment>
<dbReference type="Proteomes" id="UP001266099">
    <property type="component" value="Unassembled WGS sequence"/>
</dbReference>
<evidence type="ECO:0000313" key="1">
    <source>
        <dbReference type="EMBL" id="MDR6938735.1"/>
    </source>
</evidence>
<keyword evidence="2" id="KW-1185">Reference proteome</keyword>
<gene>
    <name evidence="1" type="ORF">J2S36_000278</name>
</gene>
<dbReference type="EMBL" id="JAVDUJ010000001">
    <property type="protein sequence ID" value="MDR6938735.1"/>
    <property type="molecule type" value="Genomic_DNA"/>
</dbReference>
<reference evidence="1 2" key="1">
    <citation type="submission" date="2023-07" db="EMBL/GenBank/DDBJ databases">
        <title>Sequencing the genomes of 1000 actinobacteria strains.</title>
        <authorList>
            <person name="Klenk H.-P."/>
        </authorList>
    </citation>
    <scope>NUCLEOTIDE SEQUENCE [LARGE SCALE GENOMIC DNA]</scope>
    <source>
        <strain evidence="1 2">DSM 15539</strain>
    </source>
</reference>